<sequence length="224" mass="24412">MTTNAKSPSSSAAAAAAAAATAASSSPPSSPKESAIARLCRKLSHRRKPTALLLPSLEVEQVQEEEEVEAEVVQSNNKNTDSNNKEQLRRVFNYFDEDGDGRISPAELRSCVGSTGGQLSAEEAEAAVACSDRDGDGHLGFEEFCSMMETSNQTEEEKEKELRDAFQMYTLDDNMCITPVSLRRMLGRLGDSPTSLHDCKAMIRAFDLNGDGVLTFDEFSLMMR</sequence>
<dbReference type="InterPro" id="IPR011992">
    <property type="entry name" value="EF-hand-dom_pair"/>
</dbReference>
<keyword evidence="2" id="KW-0106">Calcium</keyword>
<dbReference type="SMART" id="SM00054">
    <property type="entry name" value="EFh"/>
    <property type="match status" value="4"/>
</dbReference>
<dbReference type="PROSITE" id="PS00018">
    <property type="entry name" value="EF_HAND_1"/>
    <property type="match status" value="3"/>
</dbReference>
<evidence type="ECO:0000256" key="1">
    <source>
        <dbReference type="ARBA" id="ARBA00022737"/>
    </source>
</evidence>
<dbReference type="CDD" id="cd00051">
    <property type="entry name" value="EFh"/>
    <property type="match status" value="2"/>
</dbReference>
<name>A0AA87ZZG1_FICCA</name>
<keyword evidence="1" id="KW-0677">Repeat</keyword>
<evidence type="ECO:0000313" key="5">
    <source>
        <dbReference type="EMBL" id="GMN34621.1"/>
    </source>
</evidence>
<feature type="region of interest" description="Disordered" evidence="3">
    <location>
        <begin position="1"/>
        <end position="36"/>
    </location>
</feature>
<feature type="domain" description="EF-hand" evidence="4">
    <location>
        <begin position="119"/>
        <end position="154"/>
    </location>
</feature>
<feature type="domain" description="EF-hand" evidence="4">
    <location>
        <begin position="83"/>
        <end position="118"/>
    </location>
</feature>
<accession>A0AA87ZZG1</accession>
<evidence type="ECO:0000256" key="3">
    <source>
        <dbReference type="SAM" id="MobiDB-lite"/>
    </source>
</evidence>
<dbReference type="PANTHER" id="PTHR23048:SF59">
    <property type="entry name" value="EF-HAND SUPERFAMILY PROTEIN"/>
    <property type="match status" value="1"/>
</dbReference>
<dbReference type="PANTHER" id="PTHR23048">
    <property type="entry name" value="MYOSIN LIGHT CHAIN 1, 3"/>
    <property type="match status" value="1"/>
</dbReference>
<comment type="caution">
    <text evidence="5">The sequence shown here is derived from an EMBL/GenBank/DDBJ whole genome shotgun (WGS) entry which is preliminary data.</text>
</comment>
<dbReference type="GO" id="GO:0016460">
    <property type="term" value="C:myosin II complex"/>
    <property type="evidence" value="ECO:0007669"/>
    <property type="project" value="TreeGrafter"/>
</dbReference>
<dbReference type="Pfam" id="PF13833">
    <property type="entry name" value="EF-hand_8"/>
    <property type="match status" value="1"/>
</dbReference>
<dbReference type="AlphaFoldDB" id="A0AA87ZZG1"/>
<gene>
    <name evidence="5" type="ORF">TIFTF001_004781</name>
</gene>
<evidence type="ECO:0000313" key="6">
    <source>
        <dbReference type="Proteomes" id="UP001187192"/>
    </source>
</evidence>
<feature type="domain" description="EF-hand" evidence="4">
    <location>
        <begin position="157"/>
        <end position="192"/>
    </location>
</feature>
<feature type="domain" description="EF-hand" evidence="4">
    <location>
        <begin position="194"/>
        <end position="224"/>
    </location>
</feature>
<dbReference type="Proteomes" id="UP001187192">
    <property type="component" value="Unassembled WGS sequence"/>
</dbReference>
<dbReference type="InterPro" id="IPR050230">
    <property type="entry name" value="CALM/Myosin/TropC-like"/>
</dbReference>
<reference evidence="5" key="1">
    <citation type="submission" date="2023-07" db="EMBL/GenBank/DDBJ databases">
        <title>draft genome sequence of fig (Ficus carica).</title>
        <authorList>
            <person name="Takahashi T."/>
            <person name="Nishimura K."/>
        </authorList>
    </citation>
    <scope>NUCLEOTIDE SEQUENCE</scope>
</reference>
<dbReference type="PROSITE" id="PS50222">
    <property type="entry name" value="EF_HAND_2"/>
    <property type="match status" value="4"/>
</dbReference>
<evidence type="ECO:0000259" key="4">
    <source>
        <dbReference type="PROSITE" id="PS50222"/>
    </source>
</evidence>
<proteinExistence type="predicted"/>
<keyword evidence="6" id="KW-1185">Reference proteome</keyword>
<dbReference type="InterPro" id="IPR018247">
    <property type="entry name" value="EF_Hand_1_Ca_BS"/>
</dbReference>
<dbReference type="InterPro" id="IPR002048">
    <property type="entry name" value="EF_hand_dom"/>
</dbReference>
<dbReference type="FunFam" id="1.10.238.10:FF:000178">
    <property type="entry name" value="Calmodulin-2 A"/>
    <property type="match status" value="1"/>
</dbReference>
<dbReference type="EMBL" id="BTGU01000005">
    <property type="protein sequence ID" value="GMN34621.1"/>
    <property type="molecule type" value="Genomic_DNA"/>
</dbReference>
<organism evidence="5 6">
    <name type="scientific">Ficus carica</name>
    <name type="common">Common fig</name>
    <dbReference type="NCBI Taxonomy" id="3494"/>
    <lineage>
        <taxon>Eukaryota</taxon>
        <taxon>Viridiplantae</taxon>
        <taxon>Streptophyta</taxon>
        <taxon>Embryophyta</taxon>
        <taxon>Tracheophyta</taxon>
        <taxon>Spermatophyta</taxon>
        <taxon>Magnoliopsida</taxon>
        <taxon>eudicotyledons</taxon>
        <taxon>Gunneridae</taxon>
        <taxon>Pentapetalae</taxon>
        <taxon>rosids</taxon>
        <taxon>fabids</taxon>
        <taxon>Rosales</taxon>
        <taxon>Moraceae</taxon>
        <taxon>Ficeae</taxon>
        <taxon>Ficus</taxon>
    </lineage>
</organism>
<dbReference type="Pfam" id="PF13499">
    <property type="entry name" value="EF-hand_7"/>
    <property type="match status" value="1"/>
</dbReference>
<dbReference type="GO" id="GO:0005509">
    <property type="term" value="F:calcium ion binding"/>
    <property type="evidence" value="ECO:0007669"/>
    <property type="project" value="InterPro"/>
</dbReference>
<dbReference type="SUPFAM" id="SSF47473">
    <property type="entry name" value="EF-hand"/>
    <property type="match status" value="1"/>
</dbReference>
<protein>
    <recommendedName>
        <fullName evidence="4">EF-hand domain-containing protein</fullName>
    </recommendedName>
</protein>
<dbReference type="Gene3D" id="1.10.238.10">
    <property type="entry name" value="EF-hand"/>
    <property type="match status" value="2"/>
</dbReference>
<evidence type="ECO:0000256" key="2">
    <source>
        <dbReference type="ARBA" id="ARBA00022837"/>
    </source>
</evidence>